<reference evidence="2" key="1">
    <citation type="submission" date="2013-04" db="EMBL/GenBank/DDBJ databases">
        <authorList>
            <person name="Qu J."/>
            <person name="Murali S.C."/>
            <person name="Bandaranaike D."/>
            <person name="Bellair M."/>
            <person name="Blankenburg K."/>
            <person name="Chao H."/>
            <person name="Dinh H."/>
            <person name="Doddapaneni H."/>
            <person name="Downs B."/>
            <person name="Dugan-Rocha S."/>
            <person name="Elkadiri S."/>
            <person name="Gnanaolivu R.D."/>
            <person name="Hernandez B."/>
            <person name="Javaid M."/>
            <person name="Jayaseelan J.C."/>
            <person name="Lee S."/>
            <person name="Li M."/>
            <person name="Ming W."/>
            <person name="Munidasa M."/>
            <person name="Muniz J."/>
            <person name="Nguyen L."/>
            <person name="Ongeri F."/>
            <person name="Osuji N."/>
            <person name="Pu L.-L."/>
            <person name="Puazo M."/>
            <person name="Qu C."/>
            <person name="Quiroz J."/>
            <person name="Raj R."/>
            <person name="Weissenberger G."/>
            <person name="Xin Y."/>
            <person name="Zou X."/>
            <person name="Han Y."/>
            <person name="Richards S."/>
            <person name="Worley K."/>
            <person name="Muzny D."/>
            <person name="Gibbs R."/>
        </authorList>
    </citation>
    <scope>NUCLEOTIDE SEQUENCE</scope>
    <source>
        <strain evidence="2">Sampled in the wild</strain>
    </source>
</reference>
<protein>
    <recommendedName>
        <fullName evidence="1">LITAF domain-containing protein</fullName>
    </recommendedName>
</protein>
<dbReference type="OrthoDB" id="7765058at2759"/>
<keyword evidence="3" id="KW-1185">Reference proteome</keyword>
<dbReference type="EMBL" id="KZ308169">
    <property type="protein sequence ID" value="KAG8223635.1"/>
    <property type="molecule type" value="Genomic_DNA"/>
</dbReference>
<gene>
    <name evidence="2" type="ORF">J437_LFUL016587</name>
</gene>
<proteinExistence type="predicted"/>
<dbReference type="Pfam" id="PF10601">
    <property type="entry name" value="zf-LITAF-like"/>
    <property type="match status" value="1"/>
</dbReference>
<evidence type="ECO:0000313" key="2">
    <source>
        <dbReference type="EMBL" id="KAG8223635.1"/>
    </source>
</evidence>
<dbReference type="Proteomes" id="UP000792457">
    <property type="component" value="Unassembled WGS sequence"/>
</dbReference>
<comment type="caution">
    <text evidence="2">The sequence shown here is derived from an EMBL/GenBank/DDBJ whole genome shotgun (WGS) entry which is preliminary data.</text>
</comment>
<evidence type="ECO:0000313" key="3">
    <source>
        <dbReference type="Proteomes" id="UP000792457"/>
    </source>
</evidence>
<name>A0A8K0JXI1_LADFU</name>
<sequence>MYGVYHQLKLDSKITAQRLNRCQKSHTVKCSLCCKVISFNEEDKGRLVKHLQKKHPDVQMAWFLSFEEEEIEDRSKVYSKSNDKKVPTKKKGVKDKYEATVELWKSASTASVCENCGAYTTPIIKHKKNTVTDSKTAALFLLGCWPFCYLPYMMGKDSSNDTYSCCSKCNYVFPMKS</sequence>
<accession>A0A8K0JXI1</accession>
<reference evidence="2" key="2">
    <citation type="submission" date="2017-10" db="EMBL/GenBank/DDBJ databases">
        <title>Ladona fulva Genome sequencing and assembly.</title>
        <authorList>
            <person name="Murali S."/>
            <person name="Richards S."/>
            <person name="Bandaranaike D."/>
            <person name="Bellair M."/>
            <person name="Blankenburg K."/>
            <person name="Chao H."/>
            <person name="Dinh H."/>
            <person name="Doddapaneni H."/>
            <person name="Dugan-Rocha S."/>
            <person name="Elkadiri S."/>
            <person name="Gnanaolivu R."/>
            <person name="Hernandez B."/>
            <person name="Skinner E."/>
            <person name="Javaid M."/>
            <person name="Lee S."/>
            <person name="Li M."/>
            <person name="Ming W."/>
            <person name="Munidasa M."/>
            <person name="Muniz J."/>
            <person name="Nguyen L."/>
            <person name="Hughes D."/>
            <person name="Osuji N."/>
            <person name="Pu L.-L."/>
            <person name="Puazo M."/>
            <person name="Qu C."/>
            <person name="Quiroz J."/>
            <person name="Raj R."/>
            <person name="Weissenberger G."/>
            <person name="Xin Y."/>
            <person name="Zou X."/>
            <person name="Han Y."/>
            <person name="Worley K."/>
            <person name="Muzny D."/>
            <person name="Gibbs R."/>
        </authorList>
    </citation>
    <scope>NUCLEOTIDE SEQUENCE</scope>
    <source>
        <strain evidence="2">Sampled in the wild</strain>
    </source>
</reference>
<evidence type="ECO:0000259" key="1">
    <source>
        <dbReference type="Pfam" id="PF10601"/>
    </source>
</evidence>
<feature type="domain" description="LITAF" evidence="1">
    <location>
        <begin position="108"/>
        <end position="172"/>
    </location>
</feature>
<dbReference type="AlphaFoldDB" id="A0A8K0JXI1"/>
<organism evidence="2 3">
    <name type="scientific">Ladona fulva</name>
    <name type="common">Scarce chaser dragonfly</name>
    <name type="synonym">Libellula fulva</name>
    <dbReference type="NCBI Taxonomy" id="123851"/>
    <lineage>
        <taxon>Eukaryota</taxon>
        <taxon>Metazoa</taxon>
        <taxon>Ecdysozoa</taxon>
        <taxon>Arthropoda</taxon>
        <taxon>Hexapoda</taxon>
        <taxon>Insecta</taxon>
        <taxon>Pterygota</taxon>
        <taxon>Palaeoptera</taxon>
        <taxon>Odonata</taxon>
        <taxon>Epiprocta</taxon>
        <taxon>Anisoptera</taxon>
        <taxon>Libelluloidea</taxon>
        <taxon>Libellulidae</taxon>
        <taxon>Ladona</taxon>
    </lineage>
</organism>
<dbReference type="InterPro" id="IPR006629">
    <property type="entry name" value="LITAF"/>
</dbReference>